<dbReference type="SUPFAM" id="SSF51445">
    <property type="entry name" value="(Trans)glycosidases"/>
    <property type="match status" value="1"/>
</dbReference>
<dbReference type="InterPro" id="IPR017853">
    <property type="entry name" value="GH"/>
</dbReference>
<feature type="domain" description="GH18" evidence="2">
    <location>
        <begin position="1"/>
        <end position="217"/>
    </location>
</feature>
<reference evidence="3" key="1">
    <citation type="submission" date="2023-04" db="EMBL/GenBank/DDBJ databases">
        <title>Chromosome-level genome of Chaenocephalus aceratus.</title>
        <authorList>
            <person name="Park H."/>
        </authorList>
    </citation>
    <scope>NUCLEOTIDE SEQUENCE</scope>
    <source>
        <strain evidence="3">DE</strain>
        <tissue evidence="3">Muscle</tissue>
    </source>
</reference>
<keyword evidence="1" id="KW-1015">Disulfide bond</keyword>
<evidence type="ECO:0000256" key="1">
    <source>
        <dbReference type="ARBA" id="ARBA00023157"/>
    </source>
</evidence>
<dbReference type="InterPro" id="IPR011583">
    <property type="entry name" value="Chitinase_II/V-like_cat"/>
</dbReference>
<dbReference type="SUPFAM" id="SSF54556">
    <property type="entry name" value="Chitinase insertion domain"/>
    <property type="match status" value="1"/>
</dbReference>
<dbReference type="SMART" id="SM00636">
    <property type="entry name" value="Glyco_18"/>
    <property type="match status" value="1"/>
</dbReference>
<dbReference type="PANTHER" id="PTHR11177:SF379">
    <property type="entry name" value="CHITINASE"/>
    <property type="match status" value="1"/>
</dbReference>
<dbReference type="GO" id="GO:0005576">
    <property type="term" value="C:extracellular region"/>
    <property type="evidence" value="ECO:0007669"/>
    <property type="project" value="TreeGrafter"/>
</dbReference>
<evidence type="ECO:0000313" key="3">
    <source>
        <dbReference type="EMBL" id="KAK1899026.1"/>
    </source>
</evidence>
<dbReference type="PROSITE" id="PS51910">
    <property type="entry name" value="GH18_2"/>
    <property type="match status" value="1"/>
</dbReference>
<keyword evidence="4" id="KW-1185">Reference proteome</keyword>
<dbReference type="FunFam" id="3.10.50.10:FF:000001">
    <property type="entry name" value="Chitinase 3-like 1"/>
    <property type="match status" value="1"/>
</dbReference>
<accession>A0AAD9CE33</accession>
<dbReference type="Pfam" id="PF00704">
    <property type="entry name" value="Glyco_hydro_18"/>
    <property type="match status" value="1"/>
</dbReference>
<evidence type="ECO:0000313" key="4">
    <source>
        <dbReference type="Proteomes" id="UP001228049"/>
    </source>
</evidence>
<dbReference type="Gene3D" id="3.20.20.80">
    <property type="entry name" value="Glycosidases"/>
    <property type="match status" value="1"/>
</dbReference>
<dbReference type="InterPro" id="IPR029070">
    <property type="entry name" value="Chitinase_insertion_sf"/>
</dbReference>
<gene>
    <name evidence="3" type="ORF">KUDE01_018548</name>
</gene>
<dbReference type="Gene3D" id="3.10.50.10">
    <property type="match status" value="1"/>
</dbReference>
<name>A0AAD9CE33_DISEL</name>
<dbReference type="InterPro" id="IPR050314">
    <property type="entry name" value="Glycosyl_Hydrlase_18"/>
</dbReference>
<proteinExistence type="predicted"/>
<dbReference type="AlphaFoldDB" id="A0AAD9CE33"/>
<dbReference type="GO" id="GO:0008061">
    <property type="term" value="F:chitin binding"/>
    <property type="evidence" value="ECO:0007669"/>
    <property type="project" value="InterPro"/>
</dbReference>
<evidence type="ECO:0000259" key="2">
    <source>
        <dbReference type="PROSITE" id="PS51910"/>
    </source>
</evidence>
<dbReference type="Proteomes" id="UP001228049">
    <property type="component" value="Unassembled WGS sequence"/>
</dbReference>
<dbReference type="EMBL" id="JASDAP010000008">
    <property type="protein sequence ID" value="KAK1899026.1"/>
    <property type="molecule type" value="Genomic_DNA"/>
</dbReference>
<dbReference type="GO" id="GO:0005975">
    <property type="term" value="P:carbohydrate metabolic process"/>
    <property type="evidence" value="ECO:0007669"/>
    <property type="project" value="InterPro"/>
</dbReference>
<comment type="caution">
    <text evidence="3">The sequence shown here is derived from an EMBL/GenBank/DDBJ whole genome shotgun (WGS) entry which is preliminary data.</text>
</comment>
<dbReference type="InterPro" id="IPR001223">
    <property type="entry name" value="Glyco_hydro18_cat"/>
</dbReference>
<protein>
    <submittedName>
        <fullName evidence="3">Acidic mammalian chitinase</fullName>
    </submittedName>
</protein>
<dbReference type="PANTHER" id="PTHR11177">
    <property type="entry name" value="CHITINASE"/>
    <property type="match status" value="1"/>
</dbReference>
<organism evidence="3 4">
    <name type="scientific">Dissostichus eleginoides</name>
    <name type="common">Patagonian toothfish</name>
    <name type="synonym">Dissostichus amissus</name>
    <dbReference type="NCBI Taxonomy" id="100907"/>
    <lineage>
        <taxon>Eukaryota</taxon>
        <taxon>Metazoa</taxon>
        <taxon>Chordata</taxon>
        <taxon>Craniata</taxon>
        <taxon>Vertebrata</taxon>
        <taxon>Euteleostomi</taxon>
        <taxon>Actinopterygii</taxon>
        <taxon>Neopterygii</taxon>
        <taxon>Teleostei</taxon>
        <taxon>Neoteleostei</taxon>
        <taxon>Acanthomorphata</taxon>
        <taxon>Eupercaria</taxon>
        <taxon>Perciformes</taxon>
        <taxon>Notothenioidei</taxon>
        <taxon>Nototheniidae</taxon>
        <taxon>Dissostichus</taxon>
    </lineage>
</organism>
<sequence>MLCKELKEAFVSKGKAANRDSLIVAASVSAEKATIDASYQVPQIAMHLDFINDITAPYTRDPRTQGTKHSNTDYAMRYWRDQGAPAQKLNLGLAAYGRAFDLSTASSDVGAPANGPGEEGCYTGEEGFWAAYETCLYLDGVTTQLIPDQRAPYATTENQWVGFDNEDSLDIKVSYLKMNNFGGAFLWSLDLDDMNGELCRMGSNPLISHLYNLLVADHHNTYHNHNNVVHHNSTYHNHNNAYDHNSLYQNHINAYDHNSTYHNHIIAYDHNSTYHNHNNADHHSSTYHNNGNAYIHHSTYHNHHNAYDHNSLYHNHINAYDHNSTYHHNNAHYHYQYTCRP</sequence>